<feature type="region of interest" description="Disordered" evidence="1">
    <location>
        <begin position="1"/>
        <end position="36"/>
    </location>
</feature>
<dbReference type="Pfam" id="PF02816">
    <property type="entry name" value="Alpha_kinase"/>
    <property type="match status" value="2"/>
</dbReference>
<gene>
    <name evidence="2" type="primary">WBGene00102192</name>
</gene>
<evidence type="ECO:0000313" key="3">
    <source>
        <dbReference type="Proteomes" id="UP000005239"/>
    </source>
</evidence>
<dbReference type="FunFam" id="3.20.200.10:FF:000009">
    <property type="entry name" value="Uncharacterized protein"/>
    <property type="match status" value="1"/>
</dbReference>
<dbReference type="GO" id="GO:0005524">
    <property type="term" value="F:ATP binding"/>
    <property type="evidence" value="ECO:0007669"/>
    <property type="project" value="InterPro"/>
</dbReference>
<accession>A0A2A6CS45</accession>
<organism evidence="2 3">
    <name type="scientific">Pristionchus pacificus</name>
    <name type="common">Parasitic nematode worm</name>
    <dbReference type="NCBI Taxonomy" id="54126"/>
    <lineage>
        <taxon>Eukaryota</taxon>
        <taxon>Metazoa</taxon>
        <taxon>Ecdysozoa</taxon>
        <taxon>Nematoda</taxon>
        <taxon>Chromadorea</taxon>
        <taxon>Rhabditida</taxon>
        <taxon>Rhabditina</taxon>
        <taxon>Diplogasteromorpha</taxon>
        <taxon>Diplogasteroidea</taxon>
        <taxon>Neodiplogasteridae</taxon>
        <taxon>Pristionchus</taxon>
    </lineage>
</organism>
<dbReference type="FunFam" id="3.40.50.410:FF:000134">
    <property type="entry name" value="Efk-1"/>
    <property type="match status" value="1"/>
</dbReference>
<dbReference type="Gene3D" id="3.30.200.20">
    <property type="entry name" value="Phosphorylase Kinase, domain 1"/>
    <property type="match status" value="1"/>
</dbReference>
<dbReference type="GO" id="GO:0004674">
    <property type="term" value="F:protein serine/threonine kinase activity"/>
    <property type="evidence" value="ECO:0007669"/>
    <property type="project" value="InterPro"/>
</dbReference>
<evidence type="ECO:0000313" key="2">
    <source>
        <dbReference type="EnsemblMetazoa" id="PPA12638.1"/>
    </source>
</evidence>
<dbReference type="AlphaFoldDB" id="A0A2A6CS45"/>
<evidence type="ECO:0000256" key="1">
    <source>
        <dbReference type="SAM" id="MobiDB-lite"/>
    </source>
</evidence>
<dbReference type="Gene3D" id="3.20.200.10">
    <property type="entry name" value="MHCK/EF2 kinase"/>
    <property type="match status" value="2"/>
</dbReference>
<dbReference type="InterPro" id="IPR004166">
    <property type="entry name" value="a-kinase_dom"/>
</dbReference>
<dbReference type="SUPFAM" id="SSF53300">
    <property type="entry name" value="vWA-like"/>
    <property type="match status" value="1"/>
</dbReference>
<dbReference type="PANTHER" id="PTHR47763:SF4">
    <property type="entry name" value="ALPHA-PROTEIN KINASE VWKA"/>
    <property type="match status" value="1"/>
</dbReference>
<dbReference type="SMART" id="SM00811">
    <property type="entry name" value="Alpha_kinase"/>
    <property type="match status" value="1"/>
</dbReference>
<name>A0A2A6CS45_PRIPA</name>
<accession>A0A8R1YEF7</accession>
<dbReference type="EnsemblMetazoa" id="PPA12638.1">
    <property type="protein sequence ID" value="PPA12638.1"/>
    <property type="gene ID" value="WBGene00102192"/>
</dbReference>
<dbReference type="CDD" id="cd00198">
    <property type="entry name" value="vWFA"/>
    <property type="match status" value="1"/>
</dbReference>
<proteinExistence type="predicted"/>
<dbReference type="InterPro" id="IPR036465">
    <property type="entry name" value="vWFA_dom_sf"/>
</dbReference>
<dbReference type="PROSITE" id="PS51158">
    <property type="entry name" value="ALPHA_KINASE"/>
    <property type="match status" value="2"/>
</dbReference>
<dbReference type="InterPro" id="IPR011009">
    <property type="entry name" value="Kinase-like_dom_sf"/>
</dbReference>
<dbReference type="Proteomes" id="UP000005239">
    <property type="component" value="Unassembled WGS sequence"/>
</dbReference>
<keyword evidence="3" id="KW-1185">Reference proteome</keyword>
<dbReference type="OrthoDB" id="10046508at2759"/>
<protein>
    <submittedName>
        <fullName evidence="2">Uncharacterized protein</fullName>
    </submittedName>
</protein>
<sequence length="895" mass="101412">MDSDDSIEKASTTQEVSEFTHENKSSSLKKKVPSSDARAYREIGKRLRPIFDDEGLDYGEDPADEDTLVSKFELATKLRKKRIEEVFQCIRRARNVQLCFLVDVTGSMQPRIDDVRKSIDTLIKRLTDNGPYSKTQSIAQSMEVAFVGYRDIGYNNEVLPFTNAEQLKGFLSGIVTGGGGGDVTEDVFGGLDTALNLAWSDECGTKVIFHICDFPGHGDDINSGVRDNYPAGDPKGRTCKELFSRLRTKEIQYHFGKIHSYTDIMIKKFSEVYGDYIVEFDVMNVDKILEAVFNAVSISVAANVAASQRTGGIIRKPRDFTLDKAMPDWASLKELNGRFVSYEFPKSIQDIKGNVKLEWNKPKNATVKIATNPFGRGAERLAYYGKDVTTYVVMDELKNKKVLTKNEDIVLKENLHTGKGMNSVVRYQLSNQMQTIASFLAQKFMKNLKEVGINQTIKFLKIRTLSLINEDASKRYMSCERLFAADAKFVRFTNNAGYRILEEQALAKGVSLEYVQLVISFSHWTYKASNRFLMVVDLEGIIAKIDGEGKTGVLLTDPAIHCTDLTRYLPMNHGPRGMQNFFENHDCNQFCKALGLEDFKGQAYGDPITEFDVKKVNNIRDSVISAVSKSVSDSVATSHKTTSVARKEREFTLDKTEPDWRSLAEMKGTFSSYEFPKSIEHIELDRGRSQRMPSKNPFAKGAERLAYYGKNLPYSKDGSEQKMDEDIVFKENLFLGKGMNSANRYQLSNHMNTIVSYLAQLYTEDLKKKAGVDRTIKFIKIRTLALKIDDTNYRYMTSERRFSGNDKFVRFTNNALYFIPESEAVAKGVDVEWVRLVIAFSHWTYKASKRFLMVVDLEGIVSRIEKTGQIGVLLTDPAIHCRDETRYGRMNHGTE</sequence>
<dbReference type="InterPro" id="IPR052969">
    <property type="entry name" value="Thr-specific_kinase-like"/>
</dbReference>
<reference evidence="3" key="1">
    <citation type="journal article" date="2008" name="Nat. Genet.">
        <title>The Pristionchus pacificus genome provides a unique perspective on nematode lifestyle and parasitism.</title>
        <authorList>
            <person name="Dieterich C."/>
            <person name="Clifton S.W."/>
            <person name="Schuster L.N."/>
            <person name="Chinwalla A."/>
            <person name="Delehaunty K."/>
            <person name="Dinkelacker I."/>
            <person name="Fulton L."/>
            <person name="Fulton R."/>
            <person name="Godfrey J."/>
            <person name="Minx P."/>
            <person name="Mitreva M."/>
            <person name="Roeseler W."/>
            <person name="Tian H."/>
            <person name="Witte H."/>
            <person name="Yang S.P."/>
            <person name="Wilson R.K."/>
            <person name="Sommer R.J."/>
        </authorList>
    </citation>
    <scope>NUCLEOTIDE SEQUENCE [LARGE SCALE GENOMIC DNA]</scope>
    <source>
        <strain evidence="3">PS312</strain>
    </source>
</reference>
<dbReference type="PANTHER" id="PTHR47763">
    <property type="entry name" value="ALPHA-PROTEIN KINASE VWKA"/>
    <property type="match status" value="1"/>
</dbReference>
<reference evidence="2" key="2">
    <citation type="submission" date="2022-06" db="UniProtKB">
        <authorList>
            <consortium name="EnsemblMetazoa"/>
        </authorList>
    </citation>
    <scope>IDENTIFICATION</scope>
    <source>
        <strain evidence="2">PS312</strain>
    </source>
</reference>
<dbReference type="Gene3D" id="3.40.50.410">
    <property type="entry name" value="von Willebrand factor, type A domain"/>
    <property type="match status" value="1"/>
</dbReference>
<dbReference type="FunFam" id="3.30.200.20:FF:001303">
    <property type="entry name" value="Uncharacterized protein"/>
    <property type="match status" value="1"/>
</dbReference>
<dbReference type="SUPFAM" id="SSF56112">
    <property type="entry name" value="Protein kinase-like (PK-like)"/>
    <property type="match status" value="2"/>
</dbReference>